<organism evidence="2 3">
    <name type="scientific">Streptomyces albiaxialis</name>
    <dbReference type="NCBI Taxonomy" id="329523"/>
    <lineage>
        <taxon>Bacteria</taxon>
        <taxon>Bacillati</taxon>
        <taxon>Actinomycetota</taxon>
        <taxon>Actinomycetes</taxon>
        <taxon>Kitasatosporales</taxon>
        <taxon>Streptomycetaceae</taxon>
        <taxon>Streptomyces</taxon>
    </lineage>
</organism>
<evidence type="ECO:0000256" key="1">
    <source>
        <dbReference type="SAM" id="MobiDB-lite"/>
    </source>
</evidence>
<sequence>MAQAVNAAGAEGGLRLRYDRSSVSHWLSGTRPRYPVPLLIVEVLSHHLGRTCSLDDAGFDERGRAHSPCQVTGQPPLHALAELAGRDADPARREGVRRLPYTVPDPASLSLPRLSGPAGTAGTAGTGGAAGAAVGLPRTSHDASVRFFTGELGRYGGGHTRNTLALYLCDAVLPTLGRRGPGPAPPRPQALLRAARLAFVLARMHADELDHGVSQRYLHLAARLADEADDPVTWSIVIRAHSAQLLALGHRRHALSHAEAATAALPRGASPPARAYVHAQLAVGYAALRDKRNALAALRIAETATEAAEKITLTAGPGSSQTVPDPFDAYTSAALAFQTAETLQRLDDTRSALAALARSAAARSADDRRGLALTHARRATLLLRAGQREEALARWPGLVALSAPLRSAAVRRVVHALGDKLRPGARSAATDF</sequence>
<protein>
    <recommendedName>
        <fullName evidence="4">Transcriptional regulator</fullName>
    </recommendedName>
</protein>
<gene>
    <name evidence="2" type="ORF">GCM10009801_16600</name>
</gene>
<accession>A0ABP5HDE2</accession>
<name>A0ABP5HDE2_9ACTN</name>
<dbReference type="EMBL" id="BAAAPE010000005">
    <property type="protein sequence ID" value="GAA2068391.1"/>
    <property type="molecule type" value="Genomic_DNA"/>
</dbReference>
<proteinExistence type="predicted"/>
<evidence type="ECO:0000313" key="2">
    <source>
        <dbReference type="EMBL" id="GAA2068391.1"/>
    </source>
</evidence>
<dbReference type="Proteomes" id="UP001500016">
    <property type="component" value="Unassembled WGS sequence"/>
</dbReference>
<keyword evidence="3" id="KW-1185">Reference proteome</keyword>
<comment type="caution">
    <text evidence="2">The sequence shown here is derived from an EMBL/GenBank/DDBJ whole genome shotgun (WGS) entry which is preliminary data.</text>
</comment>
<feature type="region of interest" description="Disordered" evidence="1">
    <location>
        <begin position="101"/>
        <end position="133"/>
    </location>
</feature>
<evidence type="ECO:0008006" key="4">
    <source>
        <dbReference type="Google" id="ProtNLM"/>
    </source>
</evidence>
<reference evidence="3" key="1">
    <citation type="journal article" date="2019" name="Int. J. Syst. Evol. Microbiol.">
        <title>The Global Catalogue of Microorganisms (GCM) 10K type strain sequencing project: providing services to taxonomists for standard genome sequencing and annotation.</title>
        <authorList>
            <consortium name="The Broad Institute Genomics Platform"/>
            <consortium name="The Broad Institute Genome Sequencing Center for Infectious Disease"/>
            <person name="Wu L."/>
            <person name="Ma J."/>
        </authorList>
    </citation>
    <scope>NUCLEOTIDE SEQUENCE [LARGE SCALE GENOMIC DNA]</scope>
    <source>
        <strain evidence="3">JCM 15478</strain>
    </source>
</reference>
<evidence type="ECO:0000313" key="3">
    <source>
        <dbReference type="Proteomes" id="UP001500016"/>
    </source>
</evidence>